<proteinExistence type="inferred from homology"/>
<dbReference type="CDD" id="cd04478">
    <property type="entry name" value="RPA2_DBD_D"/>
    <property type="match status" value="1"/>
</dbReference>
<name>A0AAF0EME7_9BASI</name>
<evidence type="ECO:0000256" key="3">
    <source>
        <dbReference type="ARBA" id="ARBA00022705"/>
    </source>
</evidence>
<feature type="domain" description="OB" evidence="7">
    <location>
        <begin position="65"/>
        <end position="140"/>
    </location>
</feature>
<dbReference type="AlphaFoldDB" id="A0AAF0EME7"/>
<dbReference type="GO" id="GO:0006289">
    <property type="term" value="P:nucleotide-excision repair"/>
    <property type="evidence" value="ECO:0007669"/>
    <property type="project" value="TreeGrafter"/>
</dbReference>
<evidence type="ECO:0000256" key="6">
    <source>
        <dbReference type="SAM" id="MobiDB-lite"/>
    </source>
</evidence>
<dbReference type="InterPro" id="IPR036388">
    <property type="entry name" value="WH-like_DNA-bd_sf"/>
</dbReference>
<dbReference type="Pfam" id="PF01336">
    <property type="entry name" value="tRNA_anti-codon"/>
    <property type="match status" value="1"/>
</dbReference>
<protein>
    <submittedName>
        <fullName evidence="9">Replication factor A protein 2</fullName>
    </submittedName>
</protein>
<evidence type="ECO:0000259" key="8">
    <source>
        <dbReference type="Pfam" id="PF08784"/>
    </source>
</evidence>
<keyword evidence="4" id="KW-0238">DNA-binding</keyword>
<gene>
    <name evidence="9" type="primary">ssb2</name>
    <name evidence="9" type="ORF">MNAN1_002503</name>
</gene>
<dbReference type="GO" id="GO:0000781">
    <property type="term" value="C:chromosome, telomeric region"/>
    <property type="evidence" value="ECO:0007669"/>
    <property type="project" value="TreeGrafter"/>
</dbReference>
<reference evidence="9" key="1">
    <citation type="submission" date="2023-03" db="EMBL/GenBank/DDBJ databases">
        <title>Mating type loci evolution in Malassezia.</title>
        <authorList>
            <person name="Coelho M.A."/>
        </authorList>
    </citation>
    <scope>NUCLEOTIDE SEQUENCE</scope>
    <source>
        <strain evidence="9">CBS 9557</strain>
    </source>
</reference>
<dbReference type="InterPro" id="IPR012340">
    <property type="entry name" value="NA-bd_OB-fold"/>
</dbReference>
<dbReference type="Pfam" id="PF08784">
    <property type="entry name" value="RPA_C"/>
    <property type="match status" value="1"/>
</dbReference>
<comment type="subcellular location">
    <subcellularLocation>
        <location evidence="1">Nucleus</location>
    </subcellularLocation>
</comment>
<dbReference type="InterPro" id="IPR014892">
    <property type="entry name" value="RPA_C"/>
</dbReference>
<dbReference type="GO" id="GO:0005662">
    <property type="term" value="C:DNA replication factor A complex"/>
    <property type="evidence" value="ECO:0007669"/>
    <property type="project" value="TreeGrafter"/>
</dbReference>
<dbReference type="InterPro" id="IPR040260">
    <property type="entry name" value="RFA2-like"/>
</dbReference>
<sequence>MDDNPFGAHYAGGGGFMGGDSSQDGQGRRMGTQSLRPVTVRQVLHASQPHSDAPFTFDGAELSQVSLVAWVRSATKNATNIQYTVDDGTGQIDVRKWIDNSMDEGATVDDIESNQYVRIMGEIKSFNNKRSITAASIHLLQDHNEYLFHQLDVIYTHLALTKASGSTTAPSHTGADVSAYDDAVLHKTDSMAADLSQLTALQRRIYQTIAAEAPECPEGVDLQIVKERCRNVDAAEIQDAVDELANEGYIYQASDDTHYLTTAG</sequence>
<organism evidence="9 10">
    <name type="scientific">Malassezia nana</name>
    <dbReference type="NCBI Taxonomy" id="180528"/>
    <lineage>
        <taxon>Eukaryota</taxon>
        <taxon>Fungi</taxon>
        <taxon>Dikarya</taxon>
        <taxon>Basidiomycota</taxon>
        <taxon>Ustilaginomycotina</taxon>
        <taxon>Malasseziomycetes</taxon>
        <taxon>Malasseziales</taxon>
        <taxon>Malasseziaceae</taxon>
        <taxon>Malassezia</taxon>
    </lineage>
</organism>
<dbReference type="SUPFAM" id="SSF50249">
    <property type="entry name" value="Nucleic acid-binding proteins"/>
    <property type="match status" value="1"/>
</dbReference>
<evidence type="ECO:0000256" key="5">
    <source>
        <dbReference type="ARBA" id="ARBA00023242"/>
    </source>
</evidence>
<evidence type="ECO:0000256" key="4">
    <source>
        <dbReference type="ARBA" id="ARBA00023125"/>
    </source>
</evidence>
<dbReference type="PANTHER" id="PTHR13989">
    <property type="entry name" value="REPLICATION PROTEIN A-RELATED"/>
    <property type="match status" value="1"/>
</dbReference>
<dbReference type="GO" id="GO:0003697">
    <property type="term" value="F:single-stranded DNA binding"/>
    <property type="evidence" value="ECO:0007669"/>
    <property type="project" value="TreeGrafter"/>
</dbReference>
<dbReference type="Proteomes" id="UP001213623">
    <property type="component" value="Chromosome 4"/>
</dbReference>
<dbReference type="InterPro" id="IPR036390">
    <property type="entry name" value="WH_DNA-bd_sf"/>
</dbReference>
<dbReference type="GO" id="GO:0035861">
    <property type="term" value="C:site of double-strand break"/>
    <property type="evidence" value="ECO:0007669"/>
    <property type="project" value="TreeGrafter"/>
</dbReference>
<dbReference type="PANTHER" id="PTHR13989:SF16">
    <property type="entry name" value="REPLICATION PROTEIN A2"/>
    <property type="match status" value="1"/>
</dbReference>
<dbReference type="GO" id="GO:0000724">
    <property type="term" value="P:double-strand break repair via homologous recombination"/>
    <property type="evidence" value="ECO:0007669"/>
    <property type="project" value="TreeGrafter"/>
</dbReference>
<keyword evidence="3" id="KW-0235">DNA replication</keyword>
<feature type="domain" description="Replication protein A C-terminal" evidence="8">
    <location>
        <begin position="162"/>
        <end position="256"/>
    </location>
</feature>
<dbReference type="Gene3D" id="1.10.10.10">
    <property type="entry name" value="Winged helix-like DNA-binding domain superfamily/Winged helix DNA-binding domain"/>
    <property type="match status" value="1"/>
</dbReference>
<accession>A0AAF0EME7</accession>
<evidence type="ECO:0000259" key="7">
    <source>
        <dbReference type="Pfam" id="PF01336"/>
    </source>
</evidence>
<evidence type="ECO:0000256" key="2">
    <source>
        <dbReference type="ARBA" id="ARBA00007815"/>
    </source>
</evidence>
<comment type="similarity">
    <text evidence="2">Belongs to the replication factor A protein 2 family.</text>
</comment>
<dbReference type="PIRSF" id="PIRSF036949">
    <property type="entry name" value="RPA32"/>
    <property type="match status" value="1"/>
</dbReference>
<keyword evidence="10" id="KW-1185">Reference proteome</keyword>
<dbReference type="Gene3D" id="2.40.50.140">
    <property type="entry name" value="Nucleic acid-binding proteins"/>
    <property type="match status" value="1"/>
</dbReference>
<keyword evidence="5" id="KW-0539">Nucleus</keyword>
<dbReference type="GO" id="GO:0006260">
    <property type="term" value="P:DNA replication"/>
    <property type="evidence" value="ECO:0007669"/>
    <property type="project" value="UniProtKB-KW"/>
</dbReference>
<dbReference type="InterPro" id="IPR014646">
    <property type="entry name" value="Rfa2/RPA32"/>
</dbReference>
<evidence type="ECO:0000313" key="10">
    <source>
        <dbReference type="Proteomes" id="UP001213623"/>
    </source>
</evidence>
<evidence type="ECO:0000313" key="9">
    <source>
        <dbReference type="EMBL" id="WFD27506.1"/>
    </source>
</evidence>
<feature type="region of interest" description="Disordered" evidence="6">
    <location>
        <begin position="10"/>
        <end position="30"/>
    </location>
</feature>
<dbReference type="InterPro" id="IPR004365">
    <property type="entry name" value="NA-bd_OB_tRNA"/>
</dbReference>
<dbReference type="EMBL" id="CP119895">
    <property type="protein sequence ID" value="WFD27506.1"/>
    <property type="molecule type" value="Genomic_DNA"/>
</dbReference>
<dbReference type="SUPFAM" id="SSF46785">
    <property type="entry name" value="Winged helix' DNA-binding domain"/>
    <property type="match status" value="1"/>
</dbReference>
<evidence type="ECO:0000256" key="1">
    <source>
        <dbReference type="ARBA" id="ARBA00004123"/>
    </source>
</evidence>